<gene>
    <name evidence="8" type="ordered locus">RPC_2730</name>
</gene>
<organism evidence="8">
    <name type="scientific">Rhodopseudomonas palustris (strain BisB18)</name>
    <dbReference type="NCBI Taxonomy" id="316056"/>
    <lineage>
        <taxon>Bacteria</taxon>
        <taxon>Pseudomonadati</taxon>
        <taxon>Pseudomonadota</taxon>
        <taxon>Alphaproteobacteria</taxon>
        <taxon>Hyphomicrobiales</taxon>
        <taxon>Nitrobacteraceae</taxon>
        <taxon>Rhodopseudomonas</taxon>
    </lineage>
</organism>
<evidence type="ECO:0000259" key="6">
    <source>
        <dbReference type="Pfam" id="PF25944"/>
    </source>
</evidence>
<dbReference type="KEGG" id="rpc:RPC_2730"/>
<dbReference type="PANTHER" id="PTHR30158:SF24">
    <property type="entry name" value="HLYD FAMILY SECRETION PROTEIN"/>
    <property type="match status" value="1"/>
</dbReference>
<dbReference type="InterPro" id="IPR006143">
    <property type="entry name" value="RND_pump_MFP"/>
</dbReference>
<evidence type="ECO:0000256" key="1">
    <source>
        <dbReference type="ARBA" id="ARBA00004196"/>
    </source>
</evidence>
<dbReference type="Pfam" id="PF25917">
    <property type="entry name" value="BSH_RND"/>
    <property type="match status" value="1"/>
</dbReference>
<dbReference type="InterPro" id="IPR058625">
    <property type="entry name" value="MdtA-like_BSH"/>
</dbReference>
<comment type="subcellular location">
    <subcellularLocation>
        <location evidence="1">Cell envelope</location>
    </subcellularLocation>
</comment>
<evidence type="ECO:0000313" key="8">
    <source>
        <dbReference type="EMBL" id="ABD88278.1"/>
    </source>
</evidence>
<dbReference type="Pfam" id="PF25876">
    <property type="entry name" value="HH_MFP_RND"/>
    <property type="match status" value="1"/>
</dbReference>
<accession>Q214A8</accession>
<proteinExistence type="inferred from homology"/>
<evidence type="ECO:0000259" key="7">
    <source>
        <dbReference type="Pfam" id="PF25967"/>
    </source>
</evidence>
<dbReference type="OrthoDB" id="9800613at2"/>
<evidence type="ECO:0000259" key="5">
    <source>
        <dbReference type="Pfam" id="PF25917"/>
    </source>
</evidence>
<dbReference type="Gene3D" id="2.40.30.170">
    <property type="match status" value="1"/>
</dbReference>
<feature type="domain" description="Multidrug resistance protein MdtA-like C-terminal permuted SH3" evidence="7">
    <location>
        <begin position="305"/>
        <end position="366"/>
    </location>
</feature>
<dbReference type="EMBL" id="CP000301">
    <property type="protein sequence ID" value="ABD88278.1"/>
    <property type="molecule type" value="Genomic_DNA"/>
</dbReference>
<evidence type="ECO:0000259" key="4">
    <source>
        <dbReference type="Pfam" id="PF25876"/>
    </source>
</evidence>
<dbReference type="STRING" id="316056.RPC_2730"/>
<dbReference type="Gene3D" id="2.40.420.20">
    <property type="match status" value="1"/>
</dbReference>
<dbReference type="GO" id="GO:0030313">
    <property type="term" value="C:cell envelope"/>
    <property type="evidence" value="ECO:0007669"/>
    <property type="project" value="UniProtKB-SubCell"/>
</dbReference>
<feature type="domain" description="Multidrug resistance protein MdtA-like alpha-helical hairpin" evidence="4">
    <location>
        <begin position="109"/>
        <end position="175"/>
    </location>
</feature>
<evidence type="ECO:0000256" key="2">
    <source>
        <dbReference type="ARBA" id="ARBA00009477"/>
    </source>
</evidence>
<name>Q214A8_RHOPB</name>
<comment type="similarity">
    <text evidence="2">Belongs to the membrane fusion protein (MFP) (TC 8.A.1) family.</text>
</comment>
<dbReference type="GO" id="GO:0022857">
    <property type="term" value="F:transmembrane transporter activity"/>
    <property type="evidence" value="ECO:0007669"/>
    <property type="project" value="InterPro"/>
</dbReference>
<dbReference type="RefSeq" id="WP_011473174.1">
    <property type="nucleotide sequence ID" value="NC_007925.1"/>
</dbReference>
<dbReference type="FunFam" id="2.40.420.20:FF:000001">
    <property type="entry name" value="Efflux RND transporter periplasmic adaptor subunit"/>
    <property type="match status" value="1"/>
</dbReference>
<dbReference type="Pfam" id="PF25967">
    <property type="entry name" value="RND-MFP_C"/>
    <property type="match status" value="1"/>
</dbReference>
<dbReference type="GO" id="GO:0046677">
    <property type="term" value="P:response to antibiotic"/>
    <property type="evidence" value="ECO:0007669"/>
    <property type="project" value="TreeGrafter"/>
</dbReference>
<protein>
    <submittedName>
        <fullName evidence="8">Secretion protein HlyD</fullName>
    </submittedName>
</protein>
<evidence type="ECO:0000256" key="3">
    <source>
        <dbReference type="SAM" id="Coils"/>
    </source>
</evidence>
<reference evidence="8" key="1">
    <citation type="submission" date="2006-03" db="EMBL/GenBank/DDBJ databases">
        <title>Complete sequence of Rhodopseudomonas palustris BisB18.</title>
        <authorList>
            <consortium name="US DOE Joint Genome Institute"/>
            <person name="Copeland A."/>
            <person name="Lucas S."/>
            <person name="Lapidus A."/>
            <person name="Barry K."/>
            <person name="Detter J.C."/>
            <person name="Glavina del Rio T."/>
            <person name="Hammon N."/>
            <person name="Israni S."/>
            <person name="Dalin E."/>
            <person name="Tice H."/>
            <person name="Pitluck S."/>
            <person name="Chain P."/>
            <person name="Malfatti S."/>
            <person name="Shin M."/>
            <person name="Vergez L."/>
            <person name="Schmutz J."/>
            <person name="Larimer F."/>
            <person name="Land M."/>
            <person name="Hauser L."/>
            <person name="Pelletier D.A."/>
            <person name="Kyrpides N."/>
            <person name="Anderson I."/>
            <person name="Oda Y."/>
            <person name="Harwood C.S."/>
            <person name="Richardson P."/>
        </authorList>
    </citation>
    <scope>NUCLEOTIDE SEQUENCE [LARGE SCALE GENOMIC DNA]</scope>
    <source>
        <strain evidence="8">BisB18</strain>
    </source>
</reference>
<dbReference type="Gene3D" id="2.40.50.100">
    <property type="match status" value="1"/>
</dbReference>
<dbReference type="eggNOG" id="COG0845">
    <property type="taxonomic scope" value="Bacteria"/>
</dbReference>
<dbReference type="NCBIfam" id="TIGR01730">
    <property type="entry name" value="RND_mfp"/>
    <property type="match status" value="1"/>
</dbReference>
<feature type="domain" description="Multidrug resistance protein MdtA-like beta-barrel" evidence="6">
    <location>
        <begin position="214"/>
        <end position="299"/>
    </location>
</feature>
<feature type="coiled-coil region" evidence="3">
    <location>
        <begin position="145"/>
        <end position="172"/>
    </location>
</feature>
<feature type="domain" description="Multidrug resistance protein MdtA-like barrel-sandwich hybrid" evidence="5">
    <location>
        <begin position="66"/>
        <end position="209"/>
    </location>
</feature>
<dbReference type="InterPro" id="IPR058626">
    <property type="entry name" value="MdtA-like_b-barrel"/>
</dbReference>
<sequence length="388" mass="40915">MTYQFRTPNILLAVLAALGVAGCDRGQSDATGAQVGAPPAIVTVLSVKPETVILADELPGRVAAFRTAEIRPQVGGILEKRLFEQGAEVKAGQAMFQINSDVFKAEVGSAAAVLQRVEAGVARAQGKFDRAKQLLPSNAISREAYDDTVADLAQAKANVAEAQATLQRKTLDLEFATVRAPIAGRTGPALVSEGALASVSSTNPLAIIQQIDQVYVDVRQPATQIDVIREAARSGQLDDASKVPVTIFAASGKAYPVTGRALFSDISVDPGTGNVTVRVEVQNPDRILLPGMYVRARMPRGVKHNALLVPQQAVVRDPAGAPQLVIVDEHKRAARRVVGLGEIVDRRYIVTSGLQAGETVVVQGQERAKNDAVVETVPFAAAAAQAID</sequence>
<dbReference type="PANTHER" id="PTHR30158">
    <property type="entry name" value="ACRA/E-RELATED COMPONENT OF DRUG EFFLUX TRANSPORTER"/>
    <property type="match status" value="1"/>
</dbReference>
<dbReference type="InterPro" id="IPR058627">
    <property type="entry name" value="MdtA-like_C"/>
</dbReference>
<dbReference type="Gene3D" id="1.10.287.470">
    <property type="entry name" value="Helix hairpin bin"/>
    <property type="match status" value="1"/>
</dbReference>
<dbReference type="PROSITE" id="PS51257">
    <property type="entry name" value="PROKAR_LIPOPROTEIN"/>
    <property type="match status" value="1"/>
</dbReference>
<dbReference type="Pfam" id="PF25944">
    <property type="entry name" value="Beta-barrel_RND"/>
    <property type="match status" value="1"/>
</dbReference>
<dbReference type="InterPro" id="IPR058624">
    <property type="entry name" value="MdtA-like_HH"/>
</dbReference>
<dbReference type="HOGENOM" id="CLU_018816_2_1_5"/>
<dbReference type="GO" id="GO:0005886">
    <property type="term" value="C:plasma membrane"/>
    <property type="evidence" value="ECO:0007669"/>
    <property type="project" value="TreeGrafter"/>
</dbReference>
<keyword evidence="3" id="KW-0175">Coiled coil</keyword>
<dbReference type="SUPFAM" id="SSF111369">
    <property type="entry name" value="HlyD-like secretion proteins"/>
    <property type="match status" value="1"/>
</dbReference>
<dbReference type="AlphaFoldDB" id="Q214A8"/>